<dbReference type="SMART" id="SM00494">
    <property type="entry name" value="ChtBD2"/>
    <property type="match status" value="1"/>
</dbReference>
<dbReference type="SUPFAM" id="SSF57625">
    <property type="entry name" value="Invertebrate chitin-binding proteins"/>
    <property type="match status" value="1"/>
</dbReference>
<dbReference type="OrthoDB" id="6407151at2759"/>
<dbReference type="InterPro" id="IPR002557">
    <property type="entry name" value="Chitin-bd_dom"/>
</dbReference>
<feature type="domain" description="Chitin-binding type-2" evidence="1">
    <location>
        <begin position="97"/>
        <end position="156"/>
    </location>
</feature>
<dbReference type="InterPro" id="IPR036508">
    <property type="entry name" value="Chitin-bd_dom_sf"/>
</dbReference>
<reference evidence="2 3" key="1">
    <citation type="submission" date="2017-03" db="EMBL/GenBank/DDBJ databases">
        <title>Genome Survey of Euroglyphus maynei.</title>
        <authorList>
            <person name="Arlian L.G."/>
            <person name="Morgan M.S."/>
            <person name="Rider S.D."/>
        </authorList>
    </citation>
    <scope>NUCLEOTIDE SEQUENCE [LARGE SCALE GENOMIC DNA]</scope>
    <source>
        <strain evidence="2">Arlian Lab</strain>
        <tissue evidence="2">Whole body</tissue>
    </source>
</reference>
<name>A0A1Y3BFS9_EURMA</name>
<dbReference type="GO" id="GO:0005576">
    <property type="term" value="C:extracellular region"/>
    <property type="evidence" value="ECO:0007669"/>
    <property type="project" value="InterPro"/>
</dbReference>
<evidence type="ECO:0000313" key="3">
    <source>
        <dbReference type="Proteomes" id="UP000194236"/>
    </source>
</evidence>
<accession>A0A1Y3BFS9</accession>
<dbReference type="Gene3D" id="2.170.140.10">
    <property type="entry name" value="Chitin binding domain"/>
    <property type="match status" value="1"/>
</dbReference>
<gene>
    <name evidence="2" type="ORF">BLA29_009730</name>
</gene>
<dbReference type="AlphaFoldDB" id="A0A1Y3BFS9"/>
<evidence type="ECO:0000259" key="1">
    <source>
        <dbReference type="PROSITE" id="PS50940"/>
    </source>
</evidence>
<dbReference type="Proteomes" id="UP000194236">
    <property type="component" value="Unassembled WGS sequence"/>
</dbReference>
<keyword evidence="3" id="KW-1185">Reference proteome</keyword>
<dbReference type="EMBL" id="MUJZ01027865">
    <property type="protein sequence ID" value="OTF78446.1"/>
    <property type="molecule type" value="Genomic_DNA"/>
</dbReference>
<proteinExistence type="predicted"/>
<dbReference type="PROSITE" id="PS50940">
    <property type="entry name" value="CHIT_BIND_II"/>
    <property type="match status" value="1"/>
</dbReference>
<organism evidence="2 3">
    <name type="scientific">Euroglyphus maynei</name>
    <name type="common">Mayne's house dust mite</name>
    <dbReference type="NCBI Taxonomy" id="6958"/>
    <lineage>
        <taxon>Eukaryota</taxon>
        <taxon>Metazoa</taxon>
        <taxon>Ecdysozoa</taxon>
        <taxon>Arthropoda</taxon>
        <taxon>Chelicerata</taxon>
        <taxon>Arachnida</taxon>
        <taxon>Acari</taxon>
        <taxon>Acariformes</taxon>
        <taxon>Sarcoptiformes</taxon>
        <taxon>Astigmata</taxon>
        <taxon>Psoroptidia</taxon>
        <taxon>Analgoidea</taxon>
        <taxon>Pyroglyphidae</taxon>
        <taxon>Pyroglyphinae</taxon>
        <taxon>Euroglyphus</taxon>
    </lineage>
</organism>
<protein>
    <recommendedName>
        <fullName evidence="1">Chitin-binding type-2 domain-containing protein</fullName>
    </recommendedName>
</protein>
<dbReference type="GO" id="GO:0008061">
    <property type="term" value="F:chitin binding"/>
    <property type="evidence" value="ECO:0007669"/>
    <property type="project" value="InterPro"/>
</dbReference>
<sequence>MDHHDSWKQPNEMVNSTAIADLENISHGMTSDENDSTELESHVNIENGITLNNNDLMEESQRMNMNDMDMDDMLPKSINSLFGEFNSSIKINPKTWTFQCPDNVSGFFADLSSDCQAYYHCSGHRRERFRFECPTGTRFNERSSNCDWQHNVDCHQQFDLLRA</sequence>
<dbReference type="Pfam" id="PF01607">
    <property type="entry name" value="CBM_14"/>
    <property type="match status" value="1"/>
</dbReference>
<comment type="caution">
    <text evidence="2">The sequence shown here is derived from an EMBL/GenBank/DDBJ whole genome shotgun (WGS) entry which is preliminary data.</text>
</comment>
<evidence type="ECO:0000313" key="2">
    <source>
        <dbReference type="EMBL" id="OTF78446.1"/>
    </source>
</evidence>